<feature type="region of interest" description="Disordered" evidence="1">
    <location>
        <begin position="207"/>
        <end position="234"/>
    </location>
</feature>
<evidence type="ECO:0000313" key="3">
    <source>
        <dbReference type="Proteomes" id="UP001305647"/>
    </source>
</evidence>
<feature type="compositionally biased region" description="Polar residues" evidence="1">
    <location>
        <begin position="214"/>
        <end position="230"/>
    </location>
</feature>
<feature type="compositionally biased region" description="Basic residues" evidence="1">
    <location>
        <begin position="13"/>
        <end position="22"/>
    </location>
</feature>
<proteinExistence type="predicted"/>
<gene>
    <name evidence="2" type="ORF">N658DRAFT_74445</name>
</gene>
<evidence type="ECO:0008006" key="4">
    <source>
        <dbReference type="Google" id="ProtNLM"/>
    </source>
</evidence>
<dbReference type="EMBL" id="MU863762">
    <property type="protein sequence ID" value="KAK4095906.1"/>
    <property type="molecule type" value="Genomic_DNA"/>
</dbReference>
<keyword evidence="3" id="KW-1185">Reference proteome</keyword>
<evidence type="ECO:0000256" key="1">
    <source>
        <dbReference type="SAM" id="MobiDB-lite"/>
    </source>
</evidence>
<dbReference type="CDD" id="cd14688">
    <property type="entry name" value="bZIP_YAP"/>
    <property type="match status" value="1"/>
</dbReference>
<dbReference type="PANTHER" id="PTHR37012:SF2">
    <property type="entry name" value="BZIP DOMAIN-CONTAINING PROTEIN-RELATED"/>
    <property type="match status" value="1"/>
</dbReference>
<name>A0AAN6SWS9_9PEZI</name>
<organism evidence="2 3">
    <name type="scientific">Parathielavia hyrcaniae</name>
    <dbReference type="NCBI Taxonomy" id="113614"/>
    <lineage>
        <taxon>Eukaryota</taxon>
        <taxon>Fungi</taxon>
        <taxon>Dikarya</taxon>
        <taxon>Ascomycota</taxon>
        <taxon>Pezizomycotina</taxon>
        <taxon>Sordariomycetes</taxon>
        <taxon>Sordariomycetidae</taxon>
        <taxon>Sordariales</taxon>
        <taxon>Chaetomiaceae</taxon>
        <taxon>Parathielavia</taxon>
    </lineage>
</organism>
<protein>
    <recommendedName>
        <fullName evidence="4">BZIP transcription factor</fullName>
    </recommendedName>
</protein>
<comment type="caution">
    <text evidence="2">The sequence shown here is derived from an EMBL/GenBank/DDBJ whole genome shotgun (WGS) entry which is preliminary data.</text>
</comment>
<accession>A0AAN6SWS9</accession>
<dbReference type="PANTHER" id="PTHR37012">
    <property type="entry name" value="B-ZIP TRANSCRIPTION FACTOR (EUROFUNG)-RELATED"/>
    <property type="match status" value="1"/>
</dbReference>
<reference evidence="2" key="1">
    <citation type="journal article" date="2023" name="Mol. Phylogenet. Evol.">
        <title>Genome-scale phylogeny and comparative genomics of the fungal order Sordariales.</title>
        <authorList>
            <person name="Hensen N."/>
            <person name="Bonometti L."/>
            <person name="Westerberg I."/>
            <person name="Brannstrom I.O."/>
            <person name="Guillou S."/>
            <person name="Cros-Aarteil S."/>
            <person name="Calhoun S."/>
            <person name="Haridas S."/>
            <person name="Kuo A."/>
            <person name="Mondo S."/>
            <person name="Pangilinan J."/>
            <person name="Riley R."/>
            <person name="LaButti K."/>
            <person name="Andreopoulos B."/>
            <person name="Lipzen A."/>
            <person name="Chen C."/>
            <person name="Yan M."/>
            <person name="Daum C."/>
            <person name="Ng V."/>
            <person name="Clum A."/>
            <person name="Steindorff A."/>
            <person name="Ohm R.A."/>
            <person name="Martin F."/>
            <person name="Silar P."/>
            <person name="Natvig D.O."/>
            <person name="Lalanne C."/>
            <person name="Gautier V."/>
            <person name="Ament-Velasquez S.L."/>
            <person name="Kruys A."/>
            <person name="Hutchinson M.I."/>
            <person name="Powell A.J."/>
            <person name="Barry K."/>
            <person name="Miller A.N."/>
            <person name="Grigoriev I.V."/>
            <person name="Debuchy R."/>
            <person name="Gladieux P."/>
            <person name="Hiltunen Thoren M."/>
            <person name="Johannesson H."/>
        </authorList>
    </citation>
    <scope>NUCLEOTIDE SEQUENCE</scope>
    <source>
        <strain evidence="2">CBS 757.83</strain>
    </source>
</reference>
<dbReference type="AlphaFoldDB" id="A0AAN6SWS9"/>
<feature type="compositionally biased region" description="Basic and acidic residues" evidence="1">
    <location>
        <begin position="29"/>
        <end position="40"/>
    </location>
</feature>
<feature type="region of interest" description="Disordered" evidence="1">
    <location>
        <begin position="1"/>
        <end position="45"/>
    </location>
</feature>
<sequence>MSPHPAHEDMHKPSRGKGKGARRVSNLSEEQRNKKRENDRIAQQNIRRRNKELIEKLQHEVECLRNLERVDMVNQLLQRNHELEDRVRFLEKALSQRAGRSFPPPSGYDAHEMPRCRHPGGYNVPHSFGSPYLAGAANPYDHWPSSVVPVPSAVTVNSVESSPGASGQGEDYTHTPAYVHTSVSLVDGPAAMGGSTSAPSLGAAKTEYRDADAGSSSNGYSSHGVQQSSPAYLHDSPWPAYPASHYYSQATPI</sequence>
<dbReference type="Proteomes" id="UP001305647">
    <property type="component" value="Unassembled WGS sequence"/>
</dbReference>
<reference evidence="2" key="2">
    <citation type="submission" date="2023-05" db="EMBL/GenBank/DDBJ databases">
        <authorList>
            <consortium name="Lawrence Berkeley National Laboratory"/>
            <person name="Steindorff A."/>
            <person name="Hensen N."/>
            <person name="Bonometti L."/>
            <person name="Westerberg I."/>
            <person name="Brannstrom I.O."/>
            <person name="Guillou S."/>
            <person name="Cros-Aarteil S."/>
            <person name="Calhoun S."/>
            <person name="Haridas S."/>
            <person name="Kuo A."/>
            <person name="Mondo S."/>
            <person name="Pangilinan J."/>
            <person name="Riley R."/>
            <person name="Labutti K."/>
            <person name="Andreopoulos B."/>
            <person name="Lipzen A."/>
            <person name="Chen C."/>
            <person name="Yanf M."/>
            <person name="Daum C."/>
            <person name="Ng V."/>
            <person name="Clum A."/>
            <person name="Ohm R."/>
            <person name="Martin F."/>
            <person name="Silar P."/>
            <person name="Natvig D."/>
            <person name="Lalanne C."/>
            <person name="Gautier V."/>
            <person name="Ament-Velasquez S.L."/>
            <person name="Kruys A."/>
            <person name="Hutchinson M.I."/>
            <person name="Powell A.J."/>
            <person name="Barry K."/>
            <person name="Miller A.N."/>
            <person name="Grigoriev I.V."/>
            <person name="Debuchy R."/>
            <person name="Gladieux P."/>
            <person name="Thoren M.H."/>
            <person name="Johannesson H."/>
        </authorList>
    </citation>
    <scope>NUCLEOTIDE SEQUENCE</scope>
    <source>
        <strain evidence="2">CBS 757.83</strain>
    </source>
</reference>
<feature type="compositionally biased region" description="Basic and acidic residues" evidence="1">
    <location>
        <begin position="1"/>
        <end position="12"/>
    </location>
</feature>
<evidence type="ECO:0000313" key="2">
    <source>
        <dbReference type="EMBL" id="KAK4095906.1"/>
    </source>
</evidence>